<keyword evidence="1" id="KW-1133">Transmembrane helix</keyword>
<keyword evidence="1" id="KW-0812">Transmembrane</keyword>
<accession>A0A1E7QLE2</accession>
<reference evidence="2 3" key="1">
    <citation type="submission" date="2016-09" db="EMBL/GenBank/DDBJ databases">
        <title>Genomic evidence for plant-parasitic nematodes as the earliest Wolbachia hosts.</title>
        <authorList>
            <person name="Brown A.M."/>
            <person name="Wasala S.K."/>
            <person name="Howe D.K."/>
            <person name="Peetz A.B."/>
            <person name="Zasada I.A."/>
            <person name="Denver D.R."/>
        </authorList>
    </citation>
    <scope>NUCLEOTIDE SEQUENCE [LARGE SCALE GENOMIC DNA]</scope>
    <source>
        <strain evidence="3">wPpe</strain>
    </source>
</reference>
<keyword evidence="3" id="KW-1185">Reference proteome</keyword>
<keyword evidence="1" id="KW-0472">Membrane</keyword>
<protein>
    <recommendedName>
        <fullName evidence="4">MFS transporter</fullName>
    </recommendedName>
</protein>
<dbReference type="Proteomes" id="UP000175679">
    <property type="component" value="Unassembled WGS sequence"/>
</dbReference>
<dbReference type="Gene3D" id="1.20.1250.20">
    <property type="entry name" value="MFS general substrate transporter like domains"/>
    <property type="match status" value="1"/>
</dbReference>
<dbReference type="AlphaFoldDB" id="A0A1E7QLE2"/>
<dbReference type="SUPFAM" id="SSF103473">
    <property type="entry name" value="MFS general substrate transporter"/>
    <property type="match status" value="1"/>
</dbReference>
<sequence>MHKSTDLKFLLVLVLEIPTGILADKYSKKHALTGNCLIRSISYFVIANTETYGVFLLAYCCLGAGQAFQSGTLNAWLAAYSHDDKVEVERQFIINSNFGYKGYLYLLSYLAHLLCCFIVFTIALLLYLLHAIGAVARDPTVNALLQYYC</sequence>
<dbReference type="InterPro" id="IPR053160">
    <property type="entry name" value="MFS_DHA3_Transporter"/>
</dbReference>
<evidence type="ECO:0000313" key="2">
    <source>
        <dbReference type="EMBL" id="OEY87034.1"/>
    </source>
</evidence>
<evidence type="ECO:0000313" key="3">
    <source>
        <dbReference type="Proteomes" id="UP000175679"/>
    </source>
</evidence>
<feature type="transmembrane region" description="Helical" evidence="1">
    <location>
        <begin position="106"/>
        <end position="129"/>
    </location>
</feature>
<dbReference type="PANTHER" id="PTHR23530">
    <property type="entry name" value="TRANSPORT PROTEIN-RELATED"/>
    <property type="match status" value="1"/>
</dbReference>
<dbReference type="EMBL" id="MJMG01000001">
    <property type="protein sequence ID" value="OEY87034.1"/>
    <property type="molecule type" value="Genomic_DNA"/>
</dbReference>
<name>A0A1E7QLE2_WOLPI</name>
<organism evidence="2 3">
    <name type="scientific">Wolbachia pipientis</name>
    <dbReference type="NCBI Taxonomy" id="955"/>
    <lineage>
        <taxon>Bacteria</taxon>
        <taxon>Pseudomonadati</taxon>
        <taxon>Pseudomonadota</taxon>
        <taxon>Alphaproteobacteria</taxon>
        <taxon>Rickettsiales</taxon>
        <taxon>Anaplasmataceae</taxon>
        <taxon>Wolbachieae</taxon>
        <taxon>Wolbachia</taxon>
    </lineage>
</organism>
<dbReference type="PANTHER" id="PTHR23530:SF1">
    <property type="entry name" value="PERMEASE, MAJOR FACILITATOR SUPERFAMILY-RELATED"/>
    <property type="match status" value="1"/>
</dbReference>
<proteinExistence type="predicted"/>
<comment type="caution">
    <text evidence="2">The sequence shown here is derived from an EMBL/GenBank/DDBJ whole genome shotgun (WGS) entry which is preliminary data.</text>
</comment>
<evidence type="ECO:0000256" key="1">
    <source>
        <dbReference type="SAM" id="Phobius"/>
    </source>
</evidence>
<dbReference type="InterPro" id="IPR036259">
    <property type="entry name" value="MFS_trans_sf"/>
</dbReference>
<evidence type="ECO:0008006" key="4">
    <source>
        <dbReference type="Google" id="ProtNLM"/>
    </source>
</evidence>
<gene>
    <name evidence="2" type="ORF">BIY23_00910</name>
</gene>